<comment type="caution">
    <text evidence="10">The sequence shown here is derived from an EMBL/GenBank/DDBJ whole genome shotgun (WGS) entry which is preliminary data.</text>
</comment>
<reference evidence="10" key="1">
    <citation type="submission" date="2022-07" db="EMBL/GenBank/DDBJ databases">
        <title>Fungi with potential for degradation of polypropylene.</title>
        <authorList>
            <person name="Gostincar C."/>
        </authorList>
    </citation>
    <scope>NUCLEOTIDE SEQUENCE</scope>
    <source>
        <strain evidence="10">EXF-13308</strain>
    </source>
</reference>
<dbReference type="PANTHER" id="PTHR24269:SF16">
    <property type="entry name" value="PROTEIN SLG1"/>
    <property type="match status" value="1"/>
</dbReference>
<feature type="region of interest" description="Disordered" evidence="7">
    <location>
        <begin position="67"/>
        <end position="88"/>
    </location>
</feature>
<keyword evidence="2" id="KW-0812">Transmembrane</keyword>
<feature type="chain" id="PRO_5041447777" description="WSC domain-containing protein" evidence="8">
    <location>
        <begin position="23"/>
        <end position="297"/>
    </location>
</feature>
<dbReference type="Pfam" id="PF01822">
    <property type="entry name" value="WSC"/>
    <property type="match status" value="2"/>
</dbReference>
<keyword evidence="6" id="KW-0325">Glycoprotein</keyword>
<evidence type="ECO:0000313" key="11">
    <source>
        <dbReference type="Proteomes" id="UP001174694"/>
    </source>
</evidence>
<name>A0AA38VLT7_9PEZI</name>
<evidence type="ECO:0000256" key="6">
    <source>
        <dbReference type="ARBA" id="ARBA00023180"/>
    </source>
</evidence>
<keyword evidence="5" id="KW-0472">Membrane</keyword>
<feature type="domain" description="WSC" evidence="9">
    <location>
        <begin position="95"/>
        <end position="185"/>
    </location>
</feature>
<dbReference type="Proteomes" id="UP001174694">
    <property type="component" value="Unassembled WGS sequence"/>
</dbReference>
<feature type="domain" description="WSC" evidence="9">
    <location>
        <begin position="197"/>
        <end position="289"/>
    </location>
</feature>
<proteinExistence type="predicted"/>
<organism evidence="10 11">
    <name type="scientific">Pleurostoma richardsiae</name>
    <dbReference type="NCBI Taxonomy" id="41990"/>
    <lineage>
        <taxon>Eukaryota</taxon>
        <taxon>Fungi</taxon>
        <taxon>Dikarya</taxon>
        <taxon>Ascomycota</taxon>
        <taxon>Pezizomycotina</taxon>
        <taxon>Sordariomycetes</taxon>
        <taxon>Sordariomycetidae</taxon>
        <taxon>Calosphaeriales</taxon>
        <taxon>Pleurostomataceae</taxon>
        <taxon>Pleurostoma</taxon>
    </lineage>
</organism>
<dbReference type="EMBL" id="JANBVO010000007">
    <property type="protein sequence ID" value="KAJ9150719.1"/>
    <property type="molecule type" value="Genomic_DNA"/>
</dbReference>
<evidence type="ECO:0000256" key="5">
    <source>
        <dbReference type="ARBA" id="ARBA00023136"/>
    </source>
</evidence>
<dbReference type="SMART" id="SM00321">
    <property type="entry name" value="WSC"/>
    <property type="match status" value="2"/>
</dbReference>
<feature type="signal peptide" evidence="8">
    <location>
        <begin position="1"/>
        <end position="22"/>
    </location>
</feature>
<dbReference type="PANTHER" id="PTHR24269">
    <property type="entry name" value="KREMEN PROTEIN"/>
    <property type="match status" value="1"/>
</dbReference>
<accession>A0AA38VLT7</accession>
<evidence type="ECO:0000256" key="7">
    <source>
        <dbReference type="SAM" id="MobiDB-lite"/>
    </source>
</evidence>
<gene>
    <name evidence="10" type="ORF">NKR23_g3469</name>
</gene>
<evidence type="ECO:0000259" key="9">
    <source>
        <dbReference type="PROSITE" id="PS51212"/>
    </source>
</evidence>
<dbReference type="InterPro" id="IPR051836">
    <property type="entry name" value="Kremen_rcpt"/>
</dbReference>
<dbReference type="AlphaFoldDB" id="A0AA38VLT7"/>
<evidence type="ECO:0000256" key="8">
    <source>
        <dbReference type="SAM" id="SignalP"/>
    </source>
</evidence>
<keyword evidence="11" id="KW-1185">Reference proteome</keyword>
<evidence type="ECO:0000256" key="2">
    <source>
        <dbReference type="ARBA" id="ARBA00022692"/>
    </source>
</evidence>
<evidence type="ECO:0000256" key="3">
    <source>
        <dbReference type="ARBA" id="ARBA00022729"/>
    </source>
</evidence>
<protein>
    <recommendedName>
        <fullName evidence="9">WSC domain-containing protein</fullName>
    </recommendedName>
</protein>
<keyword evidence="3 8" id="KW-0732">Signal</keyword>
<evidence type="ECO:0000256" key="1">
    <source>
        <dbReference type="ARBA" id="ARBA00004167"/>
    </source>
</evidence>
<dbReference type="InterPro" id="IPR002889">
    <property type="entry name" value="WSC_carb-bd"/>
</dbReference>
<comment type="subcellular location">
    <subcellularLocation>
        <location evidence="1">Membrane</location>
        <topology evidence="1">Single-pass membrane protein</topology>
    </subcellularLocation>
</comment>
<dbReference type="PROSITE" id="PS51212">
    <property type="entry name" value="WSC"/>
    <property type="match status" value="2"/>
</dbReference>
<keyword evidence="4" id="KW-1133">Transmembrane helix</keyword>
<sequence length="297" mass="30912">MLAKFMEGACLLALLTTSLVSAGAIDYAVDRTNTDAACQRYCEGYKDYIDYSDKELVSRARLGRYGSNEPRAAQAPPPPPGAPGSPGAPCVCSQPTGSLGCWYEGTRGRALPLQYIAPDMTVAKCAAYCAAYAFYGLEYADECYCGNAIINGAYQTEASACDTPCGGNSSQVCGGNNLLSIYQSNVPGGAGGPAPYTYAAVGCYAEPAQGRALQRVIASTQQTLEGCFGTCSNGQFAYAGLETGQECWCGNALNPAATPVAASYCDMPCPGNSSQICGGPLALSLYSNTTAVFPRYY</sequence>
<evidence type="ECO:0000313" key="10">
    <source>
        <dbReference type="EMBL" id="KAJ9150719.1"/>
    </source>
</evidence>
<evidence type="ECO:0000256" key="4">
    <source>
        <dbReference type="ARBA" id="ARBA00022989"/>
    </source>
</evidence>
<dbReference type="GO" id="GO:0005886">
    <property type="term" value="C:plasma membrane"/>
    <property type="evidence" value="ECO:0007669"/>
    <property type="project" value="TreeGrafter"/>
</dbReference>